<dbReference type="AlphaFoldDB" id="A0A892ZK00"/>
<dbReference type="InterPro" id="IPR008278">
    <property type="entry name" value="4-PPantetheinyl_Trfase_dom"/>
</dbReference>
<dbReference type="EMBL" id="CP069798">
    <property type="protein sequence ID" value="QRQ82137.1"/>
    <property type="molecule type" value="Genomic_DNA"/>
</dbReference>
<proteinExistence type="predicted"/>
<dbReference type="Pfam" id="PF01648">
    <property type="entry name" value="ACPS"/>
    <property type="match status" value="1"/>
</dbReference>
<feature type="domain" description="4'-phosphopantetheinyl transferase" evidence="2">
    <location>
        <begin position="92"/>
        <end position="180"/>
    </location>
</feature>
<keyword evidence="4" id="KW-1185">Reference proteome</keyword>
<accession>A0A892ZK00</accession>
<dbReference type="GO" id="GO:0000287">
    <property type="term" value="F:magnesium ion binding"/>
    <property type="evidence" value="ECO:0007669"/>
    <property type="project" value="InterPro"/>
</dbReference>
<evidence type="ECO:0000313" key="4">
    <source>
        <dbReference type="Proteomes" id="UP000653156"/>
    </source>
</evidence>
<gene>
    <name evidence="3" type="ORF">JQU52_01495</name>
</gene>
<evidence type="ECO:0000256" key="1">
    <source>
        <dbReference type="ARBA" id="ARBA00022679"/>
    </source>
</evidence>
<dbReference type="RefSeq" id="WP_230339427.1">
    <property type="nucleotide sequence ID" value="NZ_CP069798.1"/>
</dbReference>
<keyword evidence="1 3" id="KW-0808">Transferase</keyword>
<protein>
    <submittedName>
        <fullName evidence="3">4'-phosphopantetheinyl transferase superfamily protein</fullName>
    </submittedName>
</protein>
<sequence length="248" mass="28456">MAIHFTPYTAKTMMPLTLLLAGPDCVHRYRHALLDAADHLRCQQQPALAQRIDWQSSRFLKQQRRRLAPNTLTTLSHSHGYAALLYGQQDALGVDLEQMRPRNFVALLPWCARDEEIQWWQQQPSPTLAFYRLWTLKEALIKAANLDFPADLRRTGLFRLPEGGWRIGIDHPQCHPCWHGFSHAVSTHMMLSCVWPQANAPQTLFWQGYGQTVWDLPPGTDNGVLLRRLPEDGAMPKQQNQQTRTDGC</sequence>
<dbReference type="KEGG" id="ptes:JQU52_01495"/>
<dbReference type="Gene3D" id="3.90.470.20">
    <property type="entry name" value="4'-phosphopantetheinyl transferase domain"/>
    <property type="match status" value="1"/>
</dbReference>
<dbReference type="GO" id="GO:0008897">
    <property type="term" value="F:holo-[acyl-carrier-protein] synthase activity"/>
    <property type="evidence" value="ECO:0007669"/>
    <property type="project" value="InterPro"/>
</dbReference>
<name>A0A892ZK00_9NEIS</name>
<organism evidence="3 4">
    <name type="scientific">Paralysiella testudinis</name>
    <dbReference type="NCBI Taxonomy" id="2809020"/>
    <lineage>
        <taxon>Bacteria</taxon>
        <taxon>Pseudomonadati</taxon>
        <taxon>Pseudomonadota</taxon>
        <taxon>Betaproteobacteria</taxon>
        <taxon>Neisseriales</taxon>
        <taxon>Neisseriaceae</taxon>
        <taxon>Paralysiella</taxon>
    </lineage>
</organism>
<dbReference type="InterPro" id="IPR037143">
    <property type="entry name" value="4-PPantetheinyl_Trfase_dom_sf"/>
</dbReference>
<reference evidence="3" key="1">
    <citation type="submission" date="2021-02" db="EMBL/GenBank/DDBJ databases">
        <title>Neisseriaceae sp. 26B isolated from the cloaca of a Common Toad-headed Turtle (Mesoclemmys nasuta).</title>
        <authorList>
            <person name="Spergser J."/>
            <person name="Busse H.-J."/>
        </authorList>
    </citation>
    <scope>NUCLEOTIDE SEQUENCE</scope>
    <source>
        <strain evidence="3">26B</strain>
    </source>
</reference>
<dbReference type="SUPFAM" id="SSF56214">
    <property type="entry name" value="4'-phosphopantetheinyl transferase"/>
    <property type="match status" value="1"/>
</dbReference>
<evidence type="ECO:0000313" key="3">
    <source>
        <dbReference type="EMBL" id="QRQ82137.1"/>
    </source>
</evidence>
<evidence type="ECO:0000259" key="2">
    <source>
        <dbReference type="Pfam" id="PF01648"/>
    </source>
</evidence>
<dbReference type="Proteomes" id="UP000653156">
    <property type="component" value="Chromosome"/>
</dbReference>